<evidence type="ECO:0000313" key="1">
    <source>
        <dbReference type="EMBL" id="QRF51678.1"/>
    </source>
</evidence>
<reference evidence="1 2" key="1">
    <citation type="submission" date="2018-09" db="EMBL/GenBank/DDBJ databases">
        <title>Rhizobium sp. MAE2-X.</title>
        <authorList>
            <person name="Lee Y."/>
            <person name="Jeon C.O."/>
        </authorList>
    </citation>
    <scope>NUCLEOTIDE SEQUENCE [LARGE SCALE GENOMIC DNA]</scope>
    <source>
        <strain evidence="1 2">MAE2-X</strain>
    </source>
</reference>
<dbReference type="Proteomes" id="UP000596351">
    <property type="component" value="Chromosome"/>
</dbReference>
<keyword evidence="2" id="KW-1185">Reference proteome</keyword>
<gene>
    <name evidence="1" type="ORF">D4A92_09630</name>
</gene>
<dbReference type="RefSeq" id="WP_113731783.1">
    <property type="nucleotide sequence ID" value="NZ_CP032405.1"/>
</dbReference>
<sequence length="123" mass="14251">MLNPYSEDERLQAMISACYRASRSHFNHIAIRDIIAPPREMFDAKLARQIAIHILNVEFSIPRRRLVMILTVARTTILGAVRTVDERMHDPVFERAYQRISARAKDLFMAELQDAARRDEEAA</sequence>
<protein>
    <submittedName>
        <fullName evidence="1">Uncharacterized protein</fullName>
    </submittedName>
</protein>
<accession>A0ABX7EWS2</accession>
<proteinExistence type="predicted"/>
<organism evidence="1 2">
    <name type="scientific">Rhizobium rosettiformans</name>
    <dbReference type="NCBI Taxonomy" id="1368430"/>
    <lineage>
        <taxon>Bacteria</taxon>
        <taxon>Pseudomonadati</taxon>
        <taxon>Pseudomonadota</taxon>
        <taxon>Alphaproteobacteria</taxon>
        <taxon>Hyphomicrobiales</taxon>
        <taxon>Rhizobiaceae</taxon>
        <taxon>Rhizobium/Agrobacterium group</taxon>
        <taxon>Rhizobium</taxon>
    </lineage>
</organism>
<dbReference type="EMBL" id="CP032405">
    <property type="protein sequence ID" value="QRF51678.1"/>
    <property type="molecule type" value="Genomic_DNA"/>
</dbReference>
<name>A0ABX7EWS2_9HYPH</name>
<evidence type="ECO:0000313" key="2">
    <source>
        <dbReference type="Proteomes" id="UP000596351"/>
    </source>
</evidence>